<comment type="subcellular location">
    <subcellularLocation>
        <location evidence="1">Membrane</location>
        <topology evidence="1">Multi-pass membrane protein</topology>
    </subcellularLocation>
</comment>
<keyword evidence="3 5" id="KW-1133">Transmembrane helix</keyword>
<evidence type="ECO:0000313" key="7">
    <source>
        <dbReference type="Proteomes" id="UP000410492"/>
    </source>
</evidence>
<sequence>IASGLKKTCIPANSTLRAPFEFTKLSNHEYQRSADSLGKNIKWQTAPSPGHLQSGHATYVDSVNYYRELRLRSITGKKDPDEVDLKLLKKKEPKFEVRAYKKRWIILALFMYYSSINAFQWIEYSSITHLAVKYYQVSTLTVDWTSIVYMALYAPLFVPSSYVIDKWGLRTAGLIGCTGTLIGTSIKVFSIGRELFAVVLLGQVIVAASQTVIICIPPKIAATWFKHSELSTTCSLGTLGSQLGCAIGFVLPPIIVQDSEDPAVLGHGFKILCWSLTIAMVPVTAAVLWYFPDQPPLPPSIAQAQLRAKKDKEEFKTSDFFRSIKQLLMNKGFLIHMVAYGINIGVFSAIGTLLSQFILQYFEGAHEDAGRMGFVMVITGMIGMVLFGVFLDKTHWYKEVTLCIYLFSSISIICLMYSLEWRSKILTYISCAIVGTFTNAYMPVGFELAIELTFPSEESTTTSMLLMMTQILGVIFAVALGYLNLMFGCFWSLCSQSVLLFIGTAVTAFIPNDLRRQEAFKRNPEMKKNSMHGSRLVFIE</sequence>
<dbReference type="EMBL" id="CAACVG010006902">
    <property type="protein sequence ID" value="VEN42462.1"/>
    <property type="molecule type" value="Genomic_DNA"/>
</dbReference>
<feature type="transmembrane region" description="Helical" evidence="5">
    <location>
        <begin position="236"/>
        <end position="256"/>
    </location>
</feature>
<dbReference type="GO" id="GO:0015232">
    <property type="term" value="F:heme transmembrane transporter activity"/>
    <property type="evidence" value="ECO:0007669"/>
    <property type="project" value="TreeGrafter"/>
</dbReference>
<dbReference type="OrthoDB" id="422206at2759"/>
<evidence type="ECO:0000256" key="1">
    <source>
        <dbReference type="ARBA" id="ARBA00004141"/>
    </source>
</evidence>
<dbReference type="InterPro" id="IPR049680">
    <property type="entry name" value="FLVCR1-2_SLC49-like"/>
</dbReference>
<evidence type="ECO:0000256" key="2">
    <source>
        <dbReference type="ARBA" id="ARBA00022692"/>
    </source>
</evidence>
<dbReference type="Gene3D" id="1.20.1250.20">
    <property type="entry name" value="MFS general substrate transporter like domains"/>
    <property type="match status" value="1"/>
</dbReference>
<name>A0A653C3Z4_CALMS</name>
<dbReference type="InterPro" id="IPR011701">
    <property type="entry name" value="MFS"/>
</dbReference>
<evidence type="ECO:0000256" key="3">
    <source>
        <dbReference type="ARBA" id="ARBA00022989"/>
    </source>
</evidence>
<feature type="transmembrane region" description="Helical" evidence="5">
    <location>
        <begin position="425"/>
        <end position="444"/>
    </location>
</feature>
<feature type="transmembrane region" description="Helical" evidence="5">
    <location>
        <begin position="134"/>
        <end position="155"/>
    </location>
</feature>
<dbReference type="SUPFAM" id="SSF103473">
    <property type="entry name" value="MFS general substrate transporter"/>
    <property type="match status" value="1"/>
</dbReference>
<gene>
    <name evidence="6" type="ORF">CALMAC_LOCUS5935</name>
</gene>
<feature type="transmembrane region" description="Helical" evidence="5">
    <location>
        <begin position="333"/>
        <end position="359"/>
    </location>
</feature>
<feature type="transmembrane region" description="Helical" evidence="5">
    <location>
        <begin position="268"/>
        <end position="291"/>
    </location>
</feature>
<feature type="transmembrane region" description="Helical" evidence="5">
    <location>
        <begin position="465"/>
        <end position="484"/>
    </location>
</feature>
<dbReference type="AlphaFoldDB" id="A0A653C3Z4"/>
<keyword evidence="2 5" id="KW-0812">Transmembrane</keyword>
<dbReference type="GO" id="GO:0097037">
    <property type="term" value="P:heme export"/>
    <property type="evidence" value="ECO:0007669"/>
    <property type="project" value="TreeGrafter"/>
</dbReference>
<protein>
    <recommendedName>
        <fullName evidence="8">Major facilitator superfamily (MFS) profile domain-containing protein</fullName>
    </recommendedName>
</protein>
<dbReference type="Proteomes" id="UP000410492">
    <property type="component" value="Unassembled WGS sequence"/>
</dbReference>
<accession>A0A653C3Z4</accession>
<feature type="transmembrane region" description="Helical" evidence="5">
    <location>
        <begin position="104"/>
        <end position="122"/>
    </location>
</feature>
<evidence type="ECO:0008006" key="8">
    <source>
        <dbReference type="Google" id="ProtNLM"/>
    </source>
</evidence>
<dbReference type="GO" id="GO:0016020">
    <property type="term" value="C:membrane"/>
    <property type="evidence" value="ECO:0007669"/>
    <property type="project" value="UniProtKB-SubCell"/>
</dbReference>
<dbReference type="Pfam" id="PF07690">
    <property type="entry name" value="MFS_1"/>
    <property type="match status" value="1"/>
</dbReference>
<evidence type="ECO:0000256" key="5">
    <source>
        <dbReference type="SAM" id="Phobius"/>
    </source>
</evidence>
<proteinExistence type="predicted"/>
<keyword evidence="7" id="KW-1185">Reference proteome</keyword>
<feature type="transmembrane region" description="Helical" evidence="5">
    <location>
        <begin position="195"/>
        <end position="216"/>
    </location>
</feature>
<organism evidence="6 7">
    <name type="scientific">Callosobruchus maculatus</name>
    <name type="common">Southern cowpea weevil</name>
    <name type="synonym">Pulse bruchid</name>
    <dbReference type="NCBI Taxonomy" id="64391"/>
    <lineage>
        <taxon>Eukaryota</taxon>
        <taxon>Metazoa</taxon>
        <taxon>Ecdysozoa</taxon>
        <taxon>Arthropoda</taxon>
        <taxon>Hexapoda</taxon>
        <taxon>Insecta</taxon>
        <taxon>Pterygota</taxon>
        <taxon>Neoptera</taxon>
        <taxon>Endopterygota</taxon>
        <taxon>Coleoptera</taxon>
        <taxon>Polyphaga</taxon>
        <taxon>Cucujiformia</taxon>
        <taxon>Chrysomeloidea</taxon>
        <taxon>Chrysomelidae</taxon>
        <taxon>Bruchinae</taxon>
        <taxon>Bruchini</taxon>
        <taxon>Callosobruchus</taxon>
    </lineage>
</organism>
<dbReference type="InterPro" id="IPR036259">
    <property type="entry name" value="MFS_trans_sf"/>
</dbReference>
<reference evidence="6 7" key="1">
    <citation type="submission" date="2019-01" db="EMBL/GenBank/DDBJ databases">
        <authorList>
            <person name="Sayadi A."/>
        </authorList>
    </citation>
    <scope>NUCLEOTIDE SEQUENCE [LARGE SCALE GENOMIC DNA]</scope>
</reference>
<feature type="transmembrane region" description="Helical" evidence="5">
    <location>
        <begin position="402"/>
        <end position="419"/>
    </location>
</feature>
<dbReference type="PANTHER" id="PTHR10924">
    <property type="entry name" value="MAJOR FACILITATOR SUPERFAMILY PROTEIN-RELATED"/>
    <property type="match status" value="1"/>
</dbReference>
<keyword evidence="4 5" id="KW-0472">Membrane</keyword>
<dbReference type="PANTHER" id="PTHR10924:SF4">
    <property type="entry name" value="GH15861P"/>
    <property type="match status" value="1"/>
</dbReference>
<feature type="non-terminal residue" evidence="6">
    <location>
        <position position="1"/>
    </location>
</feature>
<feature type="transmembrane region" description="Helical" evidence="5">
    <location>
        <begin position="490"/>
        <end position="512"/>
    </location>
</feature>
<dbReference type="GO" id="GO:0020037">
    <property type="term" value="F:heme binding"/>
    <property type="evidence" value="ECO:0007669"/>
    <property type="project" value="TreeGrafter"/>
</dbReference>
<evidence type="ECO:0000313" key="6">
    <source>
        <dbReference type="EMBL" id="VEN42462.1"/>
    </source>
</evidence>
<feature type="transmembrane region" description="Helical" evidence="5">
    <location>
        <begin position="371"/>
        <end position="390"/>
    </location>
</feature>
<evidence type="ECO:0000256" key="4">
    <source>
        <dbReference type="ARBA" id="ARBA00023136"/>
    </source>
</evidence>